<dbReference type="Gene3D" id="1.25.40.10">
    <property type="entry name" value="Tetratricopeptide repeat domain"/>
    <property type="match status" value="1"/>
</dbReference>
<gene>
    <name evidence="12" type="ORF">PCAR00345_LOCUS19907</name>
</gene>
<dbReference type="GO" id="GO:0051087">
    <property type="term" value="F:protein-folding chaperone binding"/>
    <property type="evidence" value="ECO:0007669"/>
    <property type="project" value="TreeGrafter"/>
</dbReference>
<dbReference type="SMART" id="SM00504">
    <property type="entry name" value="Ubox"/>
    <property type="match status" value="1"/>
</dbReference>
<evidence type="ECO:0000256" key="3">
    <source>
        <dbReference type="ARBA" id="ARBA00022679"/>
    </source>
</evidence>
<dbReference type="GO" id="GO:0005737">
    <property type="term" value="C:cytoplasm"/>
    <property type="evidence" value="ECO:0007669"/>
    <property type="project" value="TreeGrafter"/>
</dbReference>
<evidence type="ECO:0000256" key="10">
    <source>
        <dbReference type="SAM" id="Coils"/>
    </source>
</evidence>
<dbReference type="InterPro" id="IPR019734">
    <property type="entry name" value="TPR_rpt"/>
</dbReference>
<feature type="coiled-coil region" evidence="10">
    <location>
        <begin position="150"/>
        <end position="177"/>
    </location>
</feature>
<evidence type="ECO:0000256" key="6">
    <source>
        <dbReference type="ARBA" id="ARBA00022803"/>
    </source>
</evidence>
<dbReference type="Pfam" id="PF13414">
    <property type="entry name" value="TPR_11"/>
    <property type="match status" value="1"/>
</dbReference>
<dbReference type="GO" id="GO:0071218">
    <property type="term" value="P:cellular response to misfolded protein"/>
    <property type="evidence" value="ECO:0007669"/>
    <property type="project" value="TreeGrafter"/>
</dbReference>
<dbReference type="PROSITE" id="PS50005">
    <property type="entry name" value="TPR"/>
    <property type="match status" value="1"/>
</dbReference>
<dbReference type="GO" id="GO:0000209">
    <property type="term" value="P:protein polyubiquitination"/>
    <property type="evidence" value="ECO:0007669"/>
    <property type="project" value="TreeGrafter"/>
</dbReference>
<dbReference type="PROSITE" id="PS51698">
    <property type="entry name" value="U_BOX"/>
    <property type="match status" value="1"/>
</dbReference>
<evidence type="ECO:0000256" key="2">
    <source>
        <dbReference type="ARBA" id="ARBA00012483"/>
    </source>
</evidence>
<dbReference type="EC" id="2.3.2.27" evidence="2"/>
<reference evidence="12" key="1">
    <citation type="submission" date="2021-01" db="EMBL/GenBank/DDBJ databases">
        <authorList>
            <person name="Corre E."/>
            <person name="Pelletier E."/>
            <person name="Niang G."/>
            <person name="Scheremetjew M."/>
            <person name="Finn R."/>
            <person name="Kale V."/>
            <person name="Holt S."/>
            <person name="Cochrane G."/>
            <person name="Meng A."/>
            <person name="Brown T."/>
            <person name="Cohen L."/>
        </authorList>
    </citation>
    <scope>NUCLEOTIDE SEQUENCE</scope>
    <source>
        <strain evidence="12">CCMP645</strain>
    </source>
</reference>
<dbReference type="SUPFAM" id="SSF48452">
    <property type="entry name" value="TPR-like"/>
    <property type="match status" value="1"/>
</dbReference>
<dbReference type="InterPro" id="IPR003613">
    <property type="entry name" value="Ubox_domain"/>
</dbReference>
<evidence type="ECO:0000256" key="1">
    <source>
        <dbReference type="ARBA" id="ARBA00000900"/>
    </source>
</evidence>
<dbReference type="Pfam" id="PF04564">
    <property type="entry name" value="U-box"/>
    <property type="match status" value="1"/>
</dbReference>
<keyword evidence="6 9" id="KW-0802">TPR repeat</keyword>
<dbReference type="PANTHER" id="PTHR46803:SF2">
    <property type="entry name" value="E3 UBIQUITIN-PROTEIN LIGASE CHIP"/>
    <property type="match status" value="1"/>
</dbReference>
<dbReference type="CDD" id="cd16654">
    <property type="entry name" value="RING-Ubox_CHIP"/>
    <property type="match status" value="1"/>
</dbReference>
<evidence type="ECO:0000256" key="5">
    <source>
        <dbReference type="ARBA" id="ARBA00022786"/>
    </source>
</evidence>
<dbReference type="AlphaFoldDB" id="A0A7S4BIQ1"/>
<keyword evidence="5" id="KW-0833">Ubl conjugation pathway</keyword>
<dbReference type="GO" id="GO:0061630">
    <property type="term" value="F:ubiquitin protein ligase activity"/>
    <property type="evidence" value="ECO:0007669"/>
    <property type="project" value="UniProtKB-EC"/>
</dbReference>
<keyword evidence="4" id="KW-0677">Repeat</keyword>
<feature type="domain" description="U-box" evidence="11">
    <location>
        <begin position="185"/>
        <end position="259"/>
    </location>
</feature>
<dbReference type="Gene3D" id="3.30.40.10">
    <property type="entry name" value="Zinc/RING finger domain, C3HC4 (zinc finger)"/>
    <property type="match status" value="1"/>
</dbReference>
<dbReference type="InterPro" id="IPR045202">
    <property type="entry name" value="CHIP_RING-Ubox"/>
</dbReference>
<dbReference type="InterPro" id="IPR011990">
    <property type="entry name" value="TPR-like_helical_dom_sf"/>
</dbReference>
<accession>A0A7S4BIQ1</accession>
<evidence type="ECO:0000256" key="9">
    <source>
        <dbReference type="PROSITE-ProRule" id="PRU00339"/>
    </source>
</evidence>
<dbReference type="GO" id="GO:0006515">
    <property type="term" value="P:protein quality control for misfolded or incompletely synthesized proteins"/>
    <property type="evidence" value="ECO:0007669"/>
    <property type="project" value="TreeGrafter"/>
</dbReference>
<keyword evidence="3" id="KW-0808">Transferase</keyword>
<evidence type="ECO:0000256" key="7">
    <source>
        <dbReference type="ARBA" id="ARBA00044534"/>
    </source>
</evidence>
<dbReference type="GO" id="GO:0045862">
    <property type="term" value="P:positive regulation of proteolysis"/>
    <property type="evidence" value="ECO:0007669"/>
    <property type="project" value="TreeGrafter"/>
</dbReference>
<dbReference type="SUPFAM" id="SSF57850">
    <property type="entry name" value="RING/U-box"/>
    <property type="match status" value="1"/>
</dbReference>
<evidence type="ECO:0000256" key="4">
    <source>
        <dbReference type="ARBA" id="ARBA00022737"/>
    </source>
</evidence>
<dbReference type="EMBL" id="HBIZ01031228">
    <property type="protein sequence ID" value="CAE0767295.1"/>
    <property type="molecule type" value="Transcribed_RNA"/>
</dbReference>
<protein>
    <recommendedName>
        <fullName evidence="7">E3 ubiquitin-protein ligase CHIP</fullName>
        <ecNumber evidence="2">2.3.2.27</ecNumber>
    </recommendedName>
    <alternativeName>
        <fullName evidence="8">RING-type E3 ubiquitin transferase CHIP</fullName>
    </alternativeName>
</protein>
<evidence type="ECO:0000313" key="12">
    <source>
        <dbReference type="EMBL" id="CAE0767295.1"/>
    </source>
</evidence>
<dbReference type="GO" id="GO:0043161">
    <property type="term" value="P:proteasome-mediated ubiquitin-dependent protein catabolic process"/>
    <property type="evidence" value="ECO:0007669"/>
    <property type="project" value="TreeGrafter"/>
</dbReference>
<comment type="catalytic activity">
    <reaction evidence="1">
        <text>S-ubiquitinyl-[E2 ubiquitin-conjugating enzyme]-L-cysteine + [acceptor protein]-L-lysine = [E2 ubiquitin-conjugating enzyme]-L-cysteine + N(6)-ubiquitinyl-[acceptor protein]-L-lysine.</text>
        <dbReference type="EC" id="2.3.2.27"/>
    </reaction>
</comment>
<sequence>MNTQAQALKQQGNDAFSKGKIGAAIDAYSEAICLEPSNAVYRTNRALCHQKKGSWQKVIDDCDEALKLDSTSVKAHYLLGAAAVELLHFALGIKALTRALELCRETTVSYKEDILKALLLARRRQWESKRQVSMGALERCEELLPELLTRSFAENELESEEELHEMHEALAEALELLRSRRAAHRVPDHFCCSISMELMLDPVITPSGVTFERSALREHLDKVGPFDPVTRRQLSIEQVAPNLALKAAIDEYVLERPWAYLSDF</sequence>
<feature type="repeat" description="TPR" evidence="9">
    <location>
        <begin position="5"/>
        <end position="38"/>
    </location>
</feature>
<dbReference type="PANTHER" id="PTHR46803">
    <property type="entry name" value="E3 UBIQUITIN-PROTEIN LIGASE CHIP"/>
    <property type="match status" value="1"/>
</dbReference>
<organism evidence="12">
    <name type="scientific">Chrysotila carterae</name>
    <name type="common">Marine alga</name>
    <name type="synonym">Syracosphaera carterae</name>
    <dbReference type="NCBI Taxonomy" id="13221"/>
    <lineage>
        <taxon>Eukaryota</taxon>
        <taxon>Haptista</taxon>
        <taxon>Haptophyta</taxon>
        <taxon>Prymnesiophyceae</taxon>
        <taxon>Isochrysidales</taxon>
        <taxon>Isochrysidaceae</taxon>
        <taxon>Chrysotila</taxon>
    </lineage>
</organism>
<evidence type="ECO:0000256" key="8">
    <source>
        <dbReference type="ARBA" id="ARBA00044543"/>
    </source>
</evidence>
<name>A0A7S4BIQ1_CHRCT</name>
<dbReference type="SMART" id="SM00028">
    <property type="entry name" value="TPR"/>
    <property type="match status" value="3"/>
</dbReference>
<keyword evidence="10" id="KW-0175">Coiled coil</keyword>
<evidence type="ECO:0000259" key="11">
    <source>
        <dbReference type="PROSITE" id="PS51698"/>
    </source>
</evidence>
<dbReference type="InterPro" id="IPR013083">
    <property type="entry name" value="Znf_RING/FYVE/PHD"/>
</dbReference>
<proteinExistence type="predicted"/>